<evidence type="ECO:0000313" key="4">
    <source>
        <dbReference type="Proteomes" id="UP000054359"/>
    </source>
</evidence>
<sequence length="192" mass="21670">MVEKHAQQLMALTDDLDEEDDTTKEDGEKRKISQTSKTTPKPSKLEERGRIGSSGDEPAGSTTHTVQRHMTMNGTVPKQASVGSSSPGQVKSQDTARRPNQPVSSISEDTQEKPLSLLESEEANITAESLDIVRQHKLVQKITNRLEKELQALKKKQERIREREVDVLQAKEAKLLRSQEHTNIRTHNRFVR</sequence>
<feature type="compositionally biased region" description="Acidic residues" evidence="2">
    <location>
        <begin position="14"/>
        <end position="23"/>
    </location>
</feature>
<accession>A0A087UIT4</accession>
<dbReference type="Gene3D" id="1.20.1230.10">
    <property type="entry name" value="Phospholipase C beta, distal C-terminal domain"/>
    <property type="match status" value="1"/>
</dbReference>
<keyword evidence="1" id="KW-0175">Coiled coil</keyword>
<gene>
    <name evidence="3" type="ORF">X975_11196</name>
</gene>
<organism evidence="3 4">
    <name type="scientific">Stegodyphus mimosarum</name>
    <name type="common">African social velvet spider</name>
    <dbReference type="NCBI Taxonomy" id="407821"/>
    <lineage>
        <taxon>Eukaryota</taxon>
        <taxon>Metazoa</taxon>
        <taxon>Ecdysozoa</taxon>
        <taxon>Arthropoda</taxon>
        <taxon>Chelicerata</taxon>
        <taxon>Arachnida</taxon>
        <taxon>Araneae</taxon>
        <taxon>Araneomorphae</taxon>
        <taxon>Entelegynae</taxon>
        <taxon>Eresoidea</taxon>
        <taxon>Eresidae</taxon>
        <taxon>Stegodyphus</taxon>
    </lineage>
</organism>
<evidence type="ECO:0000256" key="1">
    <source>
        <dbReference type="SAM" id="Coils"/>
    </source>
</evidence>
<dbReference type="EMBL" id="KK119986">
    <property type="protein sequence ID" value="KFM77273.1"/>
    <property type="molecule type" value="Genomic_DNA"/>
</dbReference>
<feature type="region of interest" description="Disordered" evidence="2">
    <location>
        <begin position="1"/>
        <end position="119"/>
    </location>
</feature>
<dbReference type="OrthoDB" id="269822at2759"/>
<dbReference type="STRING" id="407821.A0A087UIT4"/>
<proteinExistence type="predicted"/>
<keyword evidence="4" id="KW-1185">Reference proteome</keyword>
<dbReference type="SUPFAM" id="SSF69989">
    <property type="entry name" value="C-terminal domain of PLC-beta"/>
    <property type="match status" value="1"/>
</dbReference>
<feature type="non-terminal residue" evidence="3">
    <location>
        <position position="192"/>
    </location>
</feature>
<dbReference type="AlphaFoldDB" id="A0A087UIT4"/>
<evidence type="ECO:0000313" key="3">
    <source>
        <dbReference type="EMBL" id="KFM77273.1"/>
    </source>
</evidence>
<evidence type="ECO:0000256" key="2">
    <source>
        <dbReference type="SAM" id="MobiDB-lite"/>
    </source>
</evidence>
<protein>
    <submittedName>
        <fullName evidence="3">Uncharacterized protein</fullName>
    </submittedName>
</protein>
<dbReference type="InterPro" id="IPR042531">
    <property type="entry name" value="PLC-beta_C_sf"/>
</dbReference>
<dbReference type="Proteomes" id="UP000054359">
    <property type="component" value="Unassembled WGS sequence"/>
</dbReference>
<reference evidence="3 4" key="1">
    <citation type="submission" date="2013-11" db="EMBL/GenBank/DDBJ databases">
        <title>Genome sequencing of Stegodyphus mimosarum.</title>
        <authorList>
            <person name="Bechsgaard J."/>
        </authorList>
    </citation>
    <scope>NUCLEOTIDE SEQUENCE [LARGE SCALE GENOMIC DNA]</scope>
</reference>
<feature type="compositionally biased region" description="Polar residues" evidence="2">
    <location>
        <begin position="60"/>
        <end position="93"/>
    </location>
</feature>
<name>A0A087UIT4_STEMI</name>
<feature type="coiled-coil region" evidence="1">
    <location>
        <begin position="136"/>
        <end position="173"/>
    </location>
</feature>